<keyword evidence="4" id="KW-0671">Queuosine biosynthesis</keyword>
<evidence type="ECO:0000256" key="5">
    <source>
        <dbReference type="ARBA" id="ARBA00023002"/>
    </source>
</evidence>
<keyword evidence="1" id="KW-0408">Iron</keyword>
<evidence type="ECO:0000313" key="7">
    <source>
        <dbReference type="EMBL" id="ACB42847.1"/>
    </source>
</evidence>
<evidence type="ECO:0000259" key="6">
    <source>
        <dbReference type="PROSITE" id="PS51379"/>
    </source>
</evidence>
<dbReference type="Pfam" id="PF13484">
    <property type="entry name" value="Fer4_16"/>
    <property type="match status" value="1"/>
</dbReference>
<sequence>MIINQRLTEALKERAYKEKFDLVGIANIHKSHKIPLRNSAMQAWLANGNQASMVWMQDPYRQLVEELLPGIKSILAVGIDYYIKAERAPGKLAIARYGWGQDYHRIIDQRLRRIGRWLEQQVPNCRWRTCVDSSPFIDKAWAEEAGLGWIGKNSNLIHPRIGSWLLLGHLLVDIDLPADTPTDSHCGNCRRCIEACPTGAISEPFVIDSRHCIAFHTIENRNSELPELIKKQMGLWIVGCDICQDVCPWNHSPISSAKDLELHPRDWILELTTQQTRAWSDEEWQRKLRDSALKRIKPWMWRRNIGHIVSK</sequence>
<dbReference type="InterPro" id="IPR004453">
    <property type="entry name" value="QueG"/>
</dbReference>
<dbReference type="InterPro" id="IPR017900">
    <property type="entry name" value="4Fe4S_Fe_S_CS"/>
</dbReference>
<accession>B1X4H8</accession>
<dbReference type="AlphaFoldDB" id="B1X4H8"/>
<dbReference type="InterPro" id="IPR017896">
    <property type="entry name" value="4Fe4S_Fe-S-bd"/>
</dbReference>
<feature type="domain" description="4Fe-4S ferredoxin-type" evidence="6">
    <location>
        <begin position="177"/>
        <end position="206"/>
    </location>
</feature>
<dbReference type="Gene3D" id="3.30.70.20">
    <property type="match status" value="1"/>
</dbReference>
<gene>
    <name evidence="7" type="ordered locus">PCC_0407</name>
</gene>
<name>B1X4H8_PAUCH</name>
<evidence type="ECO:0000256" key="2">
    <source>
        <dbReference type="ARBA" id="ARBA00022490"/>
    </source>
</evidence>
<dbReference type="NCBIfam" id="TIGR00276">
    <property type="entry name" value="tRNA epoxyqueuosine(34) reductase QueG"/>
    <property type="match status" value="1"/>
</dbReference>
<dbReference type="Pfam" id="PF08331">
    <property type="entry name" value="QueG_DUF1730"/>
    <property type="match status" value="1"/>
</dbReference>
<keyword evidence="3" id="KW-0819">tRNA processing</keyword>
<dbReference type="SUPFAM" id="SSF46548">
    <property type="entry name" value="alpha-helical ferredoxin"/>
    <property type="match status" value="1"/>
</dbReference>
<dbReference type="GO" id="GO:0052693">
    <property type="term" value="F:epoxyqueuosine reductase activity"/>
    <property type="evidence" value="ECO:0007669"/>
    <property type="project" value="TreeGrafter"/>
</dbReference>
<dbReference type="EMBL" id="CP000815">
    <property type="protein sequence ID" value="ACB42847.1"/>
    <property type="molecule type" value="Genomic_DNA"/>
</dbReference>
<reference evidence="7" key="1">
    <citation type="submission" date="2007-08" db="EMBL/GenBank/DDBJ databases">
        <authorList>
            <person name="Gloeckner G."/>
            <person name="Nowack E."/>
            <person name="Melkonian M."/>
        </authorList>
    </citation>
    <scope>NUCLEOTIDE SEQUENCE</scope>
</reference>
<keyword evidence="2" id="KW-0963">Cytoplasm</keyword>
<evidence type="ECO:0000256" key="3">
    <source>
        <dbReference type="ARBA" id="ARBA00022694"/>
    </source>
</evidence>
<keyword evidence="5" id="KW-0560">Oxidoreductase</keyword>
<protein>
    <submittedName>
        <fullName evidence="7">4Fe-4S cluster binding protein</fullName>
    </submittedName>
</protein>
<geneLocation type="organellar chromatophore" evidence="7"/>
<keyword evidence="1" id="KW-0411">Iron-sulfur</keyword>
<keyword evidence="1" id="KW-0479">Metal-binding</keyword>
<dbReference type="PROSITE" id="PS00198">
    <property type="entry name" value="4FE4S_FER_1"/>
    <property type="match status" value="1"/>
</dbReference>
<dbReference type="InterPro" id="IPR013542">
    <property type="entry name" value="QueG_DUF1730"/>
</dbReference>
<evidence type="ECO:0000256" key="1">
    <source>
        <dbReference type="ARBA" id="ARBA00022485"/>
    </source>
</evidence>
<keyword evidence="1" id="KW-0004">4Fe-4S</keyword>
<dbReference type="PANTHER" id="PTHR30002:SF4">
    <property type="entry name" value="EPOXYQUEUOSINE REDUCTASE"/>
    <property type="match status" value="1"/>
</dbReference>
<keyword evidence="7" id="KW-0934">Plastid</keyword>
<dbReference type="RefSeq" id="YP_002049057.1">
    <property type="nucleotide sequence ID" value="NC_011087.1"/>
</dbReference>
<organism evidence="7">
    <name type="scientific">Paulinella chromatophora</name>
    <dbReference type="NCBI Taxonomy" id="39717"/>
    <lineage>
        <taxon>Eukaryota</taxon>
        <taxon>Sar</taxon>
        <taxon>Rhizaria</taxon>
        <taxon>Cercozoa</taxon>
        <taxon>Imbricatea</taxon>
        <taxon>Silicofilosea</taxon>
        <taxon>Euglyphida</taxon>
        <taxon>Paulinellidae</taxon>
        <taxon>Paulinella</taxon>
    </lineage>
</organism>
<proteinExistence type="inferred from homology"/>
<dbReference type="GO" id="GO:0051539">
    <property type="term" value="F:4 iron, 4 sulfur cluster binding"/>
    <property type="evidence" value="ECO:0007669"/>
    <property type="project" value="UniProtKB-KW"/>
</dbReference>
<dbReference type="PANTHER" id="PTHR30002">
    <property type="entry name" value="EPOXYQUEUOSINE REDUCTASE"/>
    <property type="match status" value="1"/>
</dbReference>
<dbReference type="GO" id="GO:0008616">
    <property type="term" value="P:tRNA queuosine(34) biosynthetic process"/>
    <property type="evidence" value="ECO:0007669"/>
    <property type="project" value="UniProtKB-KW"/>
</dbReference>
<reference evidence="7" key="2">
    <citation type="journal article" date="2008" name="Curr. Biol.">
        <title>Chromatophore genome sequence of Paulinella sheds light on acquisition of photosynthesis by eukaryotes.</title>
        <authorList>
            <person name="Nowack E.C.M."/>
            <person name="Melkonian M."/>
            <person name="Gloeckner G."/>
        </authorList>
    </citation>
    <scope>NUCLEOTIDE SEQUENCE [LARGE SCALE GENOMIC DNA]</scope>
</reference>
<dbReference type="GeneID" id="6481262"/>
<evidence type="ECO:0000256" key="4">
    <source>
        <dbReference type="ARBA" id="ARBA00022785"/>
    </source>
</evidence>
<dbReference type="HAMAP" id="MF_00916">
    <property type="entry name" value="QueG"/>
    <property type="match status" value="1"/>
</dbReference>
<dbReference type="PROSITE" id="PS51379">
    <property type="entry name" value="4FE4S_FER_2"/>
    <property type="match status" value="1"/>
</dbReference>